<dbReference type="OrthoDB" id="4174719at2"/>
<keyword evidence="1 4" id="KW-0560">Oxidoreductase</keyword>
<gene>
    <name evidence="4 7" type="primary">msrA</name>
    <name evidence="7" type="ORF">FUA23_17095</name>
</gene>
<feature type="active site" evidence="4">
    <location>
        <position position="74"/>
    </location>
</feature>
<organism evidence="7 8">
    <name type="scientific">Neolewinella aurantiaca</name>
    <dbReference type="NCBI Taxonomy" id="2602767"/>
    <lineage>
        <taxon>Bacteria</taxon>
        <taxon>Pseudomonadati</taxon>
        <taxon>Bacteroidota</taxon>
        <taxon>Saprospiria</taxon>
        <taxon>Saprospirales</taxon>
        <taxon>Lewinellaceae</taxon>
        <taxon>Neolewinella</taxon>
    </lineage>
</organism>
<evidence type="ECO:0000256" key="3">
    <source>
        <dbReference type="ARBA" id="ARBA00048782"/>
    </source>
</evidence>
<keyword evidence="8" id="KW-1185">Reference proteome</keyword>
<accession>A0A5C7FEB0</accession>
<proteinExistence type="inferred from homology"/>
<comment type="caution">
    <text evidence="7">The sequence shown here is derived from an EMBL/GenBank/DDBJ whole genome shotgun (WGS) entry which is preliminary data.</text>
</comment>
<dbReference type="Gene3D" id="3.30.1060.10">
    <property type="entry name" value="Peptide methionine sulphoxide reductase MsrA"/>
    <property type="match status" value="1"/>
</dbReference>
<dbReference type="PROSITE" id="PS51257">
    <property type="entry name" value="PROKAR_LIPOPROTEIN"/>
    <property type="match status" value="1"/>
</dbReference>
<dbReference type="InterPro" id="IPR002569">
    <property type="entry name" value="Met_Sox_Rdtase_MsrA_dom"/>
</dbReference>
<evidence type="ECO:0000313" key="7">
    <source>
        <dbReference type="EMBL" id="TXF87876.1"/>
    </source>
</evidence>
<dbReference type="AlphaFoldDB" id="A0A5C7FEB0"/>
<protein>
    <recommendedName>
        <fullName evidence="4">Peptide methionine sulfoxide reductase MsrA</fullName>
        <shortName evidence="4">Protein-methionine-S-oxide reductase</shortName>
        <ecNumber evidence="4">1.8.4.11</ecNumber>
    </recommendedName>
    <alternativeName>
        <fullName evidence="4">Peptide-methionine (S)-S-oxide reductase</fullName>
        <shortName evidence="4">Peptide Met(O) reductase</shortName>
    </alternativeName>
</protein>
<comment type="similarity">
    <text evidence="4">Belongs to the MsrA Met sulfoxide reductase family.</text>
</comment>
<dbReference type="GO" id="GO:0033744">
    <property type="term" value="F:L-methionine:thioredoxin-disulfide S-oxidoreductase activity"/>
    <property type="evidence" value="ECO:0007669"/>
    <property type="project" value="RHEA"/>
</dbReference>
<sequence>MKYSIFSFALLLSLLFVSASCDSQKTNSAASATAESAPMKAMTKGNPEPIAGVTIEELDSGYEGFEKAYFAGGCFWCTEASFYRIAGVEEVWSGYAGGAEVNPTYKEVASGTTSHAEAIVVYYDPEVRTYEDLLDIFFVAHDPTTLNRQGPDRGTQYRSAIFPINEEQRKQAEAKIAELNKSTFSDGIVTTIEEPGEFYIAEAYHQDYYEDTSNPNQGYVQNVSRPKVEKVMKVFKEWLKPEFLK</sequence>
<comment type="catalytic activity">
    <reaction evidence="2 4">
        <text>L-methionyl-[protein] + [thioredoxin]-disulfide + H2O = L-methionyl-(S)-S-oxide-[protein] + [thioredoxin]-dithiol</text>
        <dbReference type="Rhea" id="RHEA:14217"/>
        <dbReference type="Rhea" id="RHEA-COMP:10698"/>
        <dbReference type="Rhea" id="RHEA-COMP:10700"/>
        <dbReference type="Rhea" id="RHEA-COMP:12313"/>
        <dbReference type="Rhea" id="RHEA-COMP:12315"/>
        <dbReference type="ChEBI" id="CHEBI:15377"/>
        <dbReference type="ChEBI" id="CHEBI:16044"/>
        <dbReference type="ChEBI" id="CHEBI:29950"/>
        <dbReference type="ChEBI" id="CHEBI:44120"/>
        <dbReference type="ChEBI" id="CHEBI:50058"/>
        <dbReference type="EC" id="1.8.4.11"/>
    </reaction>
</comment>
<dbReference type="RefSeq" id="WP_147931987.1">
    <property type="nucleotide sequence ID" value="NZ_VOXD01000030.1"/>
</dbReference>
<feature type="chain" id="PRO_5022849439" description="Peptide methionine sulfoxide reductase MsrA" evidence="5">
    <location>
        <begin position="20"/>
        <end position="245"/>
    </location>
</feature>
<feature type="signal peptide" evidence="5">
    <location>
        <begin position="1"/>
        <end position="19"/>
    </location>
</feature>
<dbReference type="PANTHER" id="PTHR43774">
    <property type="entry name" value="PEPTIDE METHIONINE SULFOXIDE REDUCTASE"/>
    <property type="match status" value="1"/>
</dbReference>
<evidence type="ECO:0000313" key="8">
    <source>
        <dbReference type="Proteomes" id="UP000321907"/>
    </source>
</evidence>
<dbReference type="EMBL" id="VOXD01000030">
    <property type="protein sequence ID" value="TXF87876.1"/>
    <property type="molecule type" value="Genomic_DNA"/>
</dbReference>
<feature type="domain" description="Peptide methionine sulphoxide reductase MsrA" evidence="6">
    <location>
        <begin position="67"/>
        <end position="214"/>
    </location>
</feature>
<dbReference type="PANTHER" id="PTHR43774:SF1">
    <property type="entry name" value="PEPTIDE METHIONINE SULFOXIDE REDUCTASE MSRA 2"/>
    <property type="match status" value="1"/>
</dbReference>
<reference evidence="7 8" key="1">
    <citation type="submission" date="2019-08" db="EMBL/GenBank/DDBJ databases">
        <title>Lewinella sp. strain SSH13 Genome sequencing and assembly.</title>
        <authorList>
            <person name="Kim I."/>
        </authorList>
    </citation>
    <scope>NUCLEOTIDE SEQUENCE [LARGE SCALE GENOMIC DNA]</scope>
    <source>
        <strain evidence="7 8">SSH13</strain>
    </source>
</reference>
<comment type="function">
    <text evidence="4">Has an important function as a repair enzyme for proteins that have been inactivated by oxidation. Catalyzes the reversible oxidation-reduction of methionine sulfoxide in proteins to methionine.</text>
</comment>
<evidence type="ECO:0000256" key="2">
    <source>
        <dbReference type="ARBA" id="ARBA00047806"/>
    </source>
</evidence>
<dbReference type="HAMAP" id="MF_01401">
    <property type="entry name" value="MsrA"/>
    <property type="match status" value="1"/>
</dbReference>
<dbReference type="Pfam" id="PF01625">
    <property type="entry name" value="PMSR"/>
    <property type="match status" value="1"/>
</dbReference>
<evidence type="ECO:0000256" key="5">
    <source>
        <dbReference type="SAM" id="SignalP"/>
    </source>
</evidence>
<dbReference type="SUPFAM" id="SSF55068">
    <property type="entry name" value="Peptide methionine sulfoxide reductase"/>
    <property type="match status" value="1"/>
</dbReference>
<dbReference type="InterPro" id="IPR036509">
    <property type="entry name" value="Met_Sox_Rdtase_MsrA_sf"/>
</dbReference>
<dbReference type="Proteomes" id="UP000321907">
    <property type="component" value="Unassembled WGS sequence"/>
</dbReference>
<evidence type="ECO:0000259" key="6">
    <source>
        <dbReference type="Pfam" id="PF01625"/>
    </source>
</evidence>
<dbReference type="GO" id="GO:0008113">
    <property type="term" value="F:peptide-methionine (S)-S-oxide reductase activity"/>
    <property type="evidence" value="ECO:0007669"/>
    <property type="project" value="UniProtKB-UniRule"/>
</dbReference>
<evidence type="ECO:0000256" key="4">
    <source>
        <dbReference type="HAMAP-Rule" id="MF_01401"/>
    </source>
</evidence>
<comment type="catalytic activity">
    <reaction evidence="3 4">
        <text>[thioredoxin]-disulfide + L-methionine + H2O = L-methionine (S)-S-oxide + [thioredoxin]-dithiol</text>
        <dbReference type="Rhea" id="RHEA:19993"/>
        <dbReference type="Rhea" id="RHEA-COMP:10698"/>
        <dbReference type="Rhea" id="RHEA-COMP:10700"/>
        <dbReference type="ChEBI" id="CHEBI:15377"/>
        <dbReference type="ChEBI" id="CHEBI:29950"/>
        <dbReference type="ChEBI" id="CHEBI:50058"/>
        <dbReference type="ChEBI" id="CHEBI:57844"/>
        <dbReference type="ChEBI" id="CHEBI:58772"/>
        <dbReference type="EC" id="1.8.4.11"/>
    </reaction>
</comment>
<name>A0A5C7FEB0_9BACT</name>
<dbReference type="EC" id="1.8.4.11" evidence="4"/>
<keyword evidence="5" id="KW-0732">Signal</keyword>
<evidence type="ECO:0000256" key="1">
    <source>
        <dbReference type="ARBA" id="ARBA00023002"/>
    </source>
</evidence>
<dbReference type="NCBIfam" id="TIGR00401">
    <property type="entry name" value="msrA"/>
    <property type="match status" value="1"/>
</dbReference>